<evidence type="ECO:0000313" key="3">
    <source>
        <dbReference type="Proteomes" id="UP001066276"/>
    </source>
</evidence>
<sequence length="135" mass="14279">MVPKNTKATRDRMEITVPGSRAAQEPRRPRQDQASGGAAGRRIDTGLAKNIIEPPEATEKPPAVSDTASPLQREPLQQAITEIFHVAAQLSNPGPLVSAELSGTAAVGKWRDSAPLLKSNNSVLEIGLISGGHRC</sequence>
<proteinExistence type="predicted"/>
<organism evidence="2 3">
    <name type="scientific">Pleurodeles waltl</name>
    <name type="common">Iberian ribbed newt</name>
    <dbReference type="NCBI Taxonomy" id="8319"/>
    <lineage>
        <taxon>Eukaryota</taxon>
        <taxon>Metazoa</taxon>
        <taxon>Chordata</taxon>
        <taxon>Craniata</taxon>
        <taxon>Vertebrata</taxon>
        <taxon>Euteleostomi</taxon>
        <taxon>Amphibia</taxon>
        <taxon>Batrachia</taxon>
        <taxon>Caudata</taxon>
        <taxon>Salamandroidea</taxon>
        <taxon>Salamandridae</taxon>
        <taxon>Pleurodelinae</taxon>
        <taxon>Pleurodeles</taxon>
    </lineage>
</organism>
<gene>
    <name evidence="2" type="ORF">NDU88_005216</name>
</gene>
<evidence type="ECO:0000256" key="1">
    <source>
        <dbReference type="SAM" id="MobiDB-lite"/>
    </source>
</evidence>
<dbReference type="Proteomes" id="UP001066276">
    <property type="component" value="Chromosome 2_1"/>
</dbReference>
<reference evidence="2" key="1">
    <citation type="journal article" date="2022" name="bioRxiv">
        <title>Sequencing and chromosome-scale assembly of the giantPleurodeles waltlgenome.</title>
        <authorList>
            <person name="Brown T."/>
            <person name="Elewa A."/>
            <person name="Iarovenko S."/>
            <person name="Subramanian E."/>
            <person name="Araus A.J."/>
            <person name="Petzold A."/>
            <person name="Susuki M."/>
            <person name="Suzuki K.-i.T."/>
            <person name="Hayashi T."/>
            <person name="Toyoda A."/>
            <person name="Oliveira C."/>
            <person name="Osipova E."/>
            <person name="Leigh N.D."/>
            <person name="Simon A."/>
            <person name="Yun M.H."/>
        </authorList>
    </citation>
    <scope>NUCLEOTIDE SEQUENCE</scope>
    <source>
        <strain evidence="2">20211129_DDA</strain>
        <tissue evidence="2">Liver</tissue>
    </source>
</reference>
<comment type="caution">
    <text evidence="2">The sequence shown here is derived from an EMBL/GenBank/DDBJ whole genome shotgun (WGS) entry which is preliminary data.</text>
</comment>
<dbReference type="AlphaFoldDB" id="A0AAV7VL07"/>
<name>A0AAV7VL07_PLEWA</name>
<evidence type="ECO:0000313" key="2">
    <source>
        <dbReference type="EMBL" id="KAJ1201406.1"/>
    </source>
</evidence>
<feature type="region of interest" description="Disordered" evidence="1">
    <location>
        <begin position="1"/>
        <end position="74"/>
    </location>
</feature>
<protein>
    <submittedName>
        <fullName evidence="2">Uncharacterized protein</fullName>
    </submittedName>
</protein>
<dbReference type="EMBL" id="JANPWB010000003">
    <property type="protein sequence ID" value="KAJ1201406.1"/>
    <property type="molecule type" value="Genomic_DNA"/>
</dbReference>
<keyword evidence="3" id="KW-1185">Reference proteome</keyword>
<accession>A0AAV7VL07</accession>